<evidence type="ECO:0000313" key="2">
    <source>
        <dbReference type="EMBL" id="GFE09777.1"/>
    </source>
</evidence>
<dbReference type="Gene3D" id="3.90.930.1">
    <property type="match status" value="1"/>
</dbReference>
<feature type="compositionally biased region" description="Basic and acidic residues" evidence="1">
    <location>
        <begin position="13"/>
        <end position="25"/>
    </location>
</feature>
<name>A0A640SEZ8_9ACTN</name>
<protein>
    <submittedName>
        <fullName evidence="2">Uncharacterized protein</fullName>
    </submittedName>
</protein>
<sequence>MTLRIDDEDSYRDDDMRVHHEDEPFTGEVVHRDADGRVSALISYVEGVPSGPQTEWYSDGSKRNEGQTRWGLAVGDWRRWHPNGRLAEHSVFSPQGRRTRRRRWDQDGNLTEDRSFTT</sequence>
<organism evidence="2 3">
    <name type="scientific">Streptomyces caniferus</name>
    <dbReference type="NCBI Taxonomy" id="285557"/>
    <lineage>
        <taxon>Bacteria</taxon>
        <taxon>Bacillati</taxon>
        <taxon>Actinomycetota</taxon>
        <taxon>Actinomycetes</taxon>
        <taxon>Kitasatosporales</taxon>
        <taxon>Streptomycetaceae</taxon>
        <taxon>Streptomyces</taxon>
    </lineage>
</organism>
<dbReference type="Proteomes" id="UP000435837">
    <property type="component" value="Unassembled WGS sequence"/>
</dbReference>
<feature type="region of interest" description="Disordered" evidence="1">
    <location>
        <begin position="88"/>
        <end position="118"/>
    </location>
</feature>
<accession>A0A640SEZ8</accession>
<evidence type="ECO:0000256" key="1">
    <source>
        <dbReference type="SAM" id="MobiDB-lite"/>
    </source>
</evidence>
<proteinExistence type="predicted"/>
<feature type="region of interest" description="Disordered" evidence="1">
    <location>
        <begin position="1"/>
        <end position="25"/>
    </location>
</feature>
<reference evidence="2 3" key="1">
    <citation type="submission" date="2019-12" db="EMBL/GenBank/DDBJ databases">
        <title>Whole genome shotgun sequence of Streptomyces caniferus NBRC 15389.</title>
        <authorList>
            <person name="Ichikawa N."/>
            <person name="Kimura A."/>
            <person name="Kitahashi Y."/>
            <person name="Komaki H."/>
            <person name="Tamura T."/>
        </authorList>
    </citation>
    <scope>NUCLEOTIDE SEQUENCE [LARGE SCALE GENOMIC DNA]</scope>
    <source>
        <strain evidence="2 3">NBRC 15389</strain>
    </source>
</reference>
<dbReference type="RefSeq" id="WP_159480762.1">
    <property type="nucleotide sequence ID" value="NZ_BAAATH010000007.1"/>
</dbReference>
<dbReference type="SUPFAM" id="SSF82185">
    <property type="entry name" value="Histone H3 K4-specific methyltransferase SET7/9 N-terminal domain"/>
    <property type="match status" value="1"/>
</dbReference>
<evidence type="ECO:0000313" key="3">
    <source>
        <dbReference type="Proteomes" id="UP000435837"/>
    </source>
</evidence>
<feature type="compositionally biased region" description="Acidic residues" evidence="1">
    <location>
        <begin position="1"/>
        <end position="12"/>
    </location>
</feature>
<gene>
    <name evidence="2" type="ORF">Scani_60450</name>
</gene>
<dbReference type="EMBL" id="BLIN01000005">
    <property type="protein sequence ID" value="GFE09777.1"/>
    <property type="molecule type" value="Genomic_DNA"/>
</dbReference>
<comment type="caution">
    <text evidence="2">The sequence shown here is derived from an EMBL/GenBank/DDBJ whole genome shotgun (WGS) entry which is preliminary data.</text>
</comment>
<dbReference type="AlphaFoldDB" id="A0A640SEZ8"/>
<dbReference type="OrthoDB" id="4563261at2"/>